<protein>
    <submittedName>
        <fullName evidence="1">Uncharacterized protein</fullName>
    </submittedName>
</protein>
<dbReference type="Proteomes" id="UP000019241">
    <property type="component" value="Unassembled WGS sequence"/>
</dbReference>
<dbReference type="Pfam" id="PF23857">
    <property type="entry name" value="Phage_TAC_19"/>
    <property type="match status" value="1"/>
</dbReference>
<sequence>MIKIFNEEFTKDEFLQGMEANFQAVCDDIIAQVLGGSSDDEKK</sequence>
<organism evidence="1 2">
    <name type="scientific">Listeria fleischmannii FSL S10-1203</name>
    <dbReference type="NCBI Taxonomy" id="1265822"/>
    <lineage>
        <taxon>Bacteria</taxon>
        <taxon>Bacillati</taxon>
        <taxon>Bacillota</taxon>
        <taxon>Bacilli</taxon>
        <taxon>Bacillales</taxon>
        <taxon>Listeriaceae</taxon>
        <taxon>Listeria</taxon>
    </lineage>
</organism>
<gene>
    <name evidence="1" type="ORF">MCOL2_01630</name>
</gene>
<dbReference type="PATRIC" id="fig|1265822.4.peg.332"/>
<comment type="caution">
    <text evidence="1">The sequence shown here is derived from an EMBL/GenBank/DDBJ whole genome shotgun (WGS) entry which is preliminary data.</text>
</comment>
<name>W7E2I4_9LIST</name>
<dbReference type="InterPro" id="IPR057006">
    <property type="entry name" value="Phage_TAC_19"/>
</dbReference>
<accession>W7E2I4</accession>
<evidence type="ECO:0000313" key="1">
    <source>
        <dbReference type="EMBL" id="EUJ64853.1"/>
    </source>
</evidence>
<reference evidence="1 2" key="1">
    <citation type="submission" date="2012-12" db="EMBL/GenBank/DDBJ databases">
        <title>Novel taxa of Listeriaceae from agricultural environments in the United States.</title>
        <authorList>
            <person name="den Bakker H.C."/>
            <person name="Allred A."/>
            <person name="Warchocki S."/>
            <person name="Wright E.M."/>
            <person name="Burrell A."/>
            <person name="Nightingale K.K."/>
            <person name="Kephart D."/>
            <person name="Wiedmann M."/>
        </authorList>
    </citation>
    <scope>NUCLEOTIDE SEQUENCE [LARGE SCALE GENOMIC DNA]</scope>
    <source>
        <strain evidence="1 2">FSL S10-1203</strain>
    </source>
</reference>
<dbReference type="AlphaFoldDB" id="W7E2I4"/>
<evidence type="ECO:0000313" key="2">
    <source>
        <dbReference type="Proteomes" id="UP000019241"/>
    </source>
</evidence>
<dbReference type="EMBL" id="AODM01000005">
    <property type="protein sequence ID" value="EUJ64853.1"/>
    <property type="molecule type" value="Genomic_DNA"/>
</dbReference>
<proteinExistence type="predicted"/>